<evidence type="ECO:0000313" key="3">
    <source>
        <dbReference type="Proteomes" id="UP001221217"/>
    </source>
</evidence>
<gene>
    <name evidence="2" type="ORF">PQJ61_08500</name>
</gene>
<keyword evidence="1" id="KW-0472">Membrane</keyword>
<feature type="transmembrane region" description="Helical" evidence="1">
    <location>
        <begin position="20"/>
        <end position="39"/>
    </location>
</feature>
<accession>A0AAJ1ICK5</accession>
<organism evidence="2 3">
    <name type="scientific">Candidatus Thalassospirochaeta sargassi</name>
    <dbReference type="NCBI Taxonomy" id="3119039"/>
    <lineage>
        <taxon>Bacteria</taxon>
        <taxon>Pseudomonadati</taxon>
        <taxon>Spirochaetota</taxon>
        <taxon>Spirochaetia</taxon>
        <taxon>Spirochaetales</taxon>
        <taxon>Spirochaetaceae</taxon>
        <taxon>Candidatus Thalassospirochaeta</taxon>
    </lineage>
</organism>
<dbReference type="AlphaFoldDB" id="A0AAJ1ICK5"/>
<dbReference type="Proteomes" id="UP001221217">
    <property type="component" value="Unassembled WGS sequence"/>
</dbReference>
<dbReference type="EMBL" id="JAQQAL010000017">
    <property type="protein sequence ID" value="MDC7226792.1"/>
    <property type="molecule type" value="Genomic_DNA"/>
</dbReference>
<comment type="caution">
    <text evidence="2">The sequence shown here is derived from an EMBL/GenBank/DDBJ whole genome shotgun (WGS) entry which is preliminary data.</text>
</comment>
<keyword evidence="1" id="KW-0812">Transmembrane</keyword>
<feature type="transmembrane region" description="Helical" evidence="1">
    <location>
        <begin position="177"/>
        <end position="210"/>
    </location>
</feature>
<name>A0AAJ1ICK5_9SPIO</name>
<evidence type="ECO:0000313" key="2">
    <source>
        <dbReference type="EMBL" id="MDC7226792.1"/>
    </source>
</evidence>
<feature type="transmembrane region" description="Helical" evidence="1">
    <location>
        <begin position="153"/>
        <end position="171"/>
    </location>
</feature>
<evidence type="ECO:0000256" key="1">
    <source>
        <dbReference type="SAM" id="Phobius"/>
    </source>
</evidence>
<feature type="transmembrane region" description="Helical" evidence="1">
    <location>
        <begin position="114"/>
        <end position="141"/>
    </location>
</feature>
<reference evidence="2 3" key="1">
    <citation type="submission" date="2022-12" db="EMBL/GenBank/DDBJ databases">
        <title>Metagenome assembled genome from gulf of manar.</title>
        <authorList>
            <person name="Kohli P."/>
            <person name="Pk S."/>
            <person name="Venkata Ramana C."/>
            <person name="Sasikala C."/>
        </authorList>
    </citation>
    <scope>NUCLEOTIDE SEQUENCE [LARGE SCALE GENOMIC DNA]</scope>
    <source>
        <strain evidence="2">JB008</strain>
    </source>
</reference>
<protein>
    <submittedName>
        <fullName evidence="2">Uncharacterized protein</fullName>
    </submittedName>
</protein>
<feature type="transmembrane region" description="Helical" evidence="1">
    <location>
        <begin position="51"/>
        <end position="73"/>
    </location>
</feature>
<sequence>MNDHGLKAFDDKIHLTGRLTMSIGALMLLAIPVIISLRWNIFPPFGKIASGVLSLSLIMVPMAFAEIFTYAPILGSGATYLGFLTGNLSNLKVPAAVMALEISDTDPASEDAEIISIISVATSAIVSAVIIFLGVLLIVPLSPVLSRPELKPAFDNVLPALFGALGAYWIMRNWKLAITPLVITILVFLAADVPTSAMIPLSALLSVIAARILYKKGLL</sequence>
<keyword evidence="1" id="KW-1133">Transmembrane helix</keyword>
<proteinExistence type="predicted"/>